<dbReference type="Gene3D" id="3.10.10.10">
    <property type="entry name" value="HIV Type 1 Reverse Transcriptase, subunit A, domain 1"/>
    <property type="match status" value="1"/>
</dbReference>
<dbReference type="InterPro" id="IPR043502">
    <property type="entry name" value="DNA/RNA_pol_sf"/>
</dbReference>
<name>A0AAV2KJ72_KNICA</name>
<feature type="domain" description="Reverse transcriptase" evidence="3">
    <location>
        <begin position="14"/>
        <end position="191"/>
    </location>
</feature>
<dbReference type="PANTHER" id="PTHR37984:SF7">
    <property type="entry name" value="INTEGRASE CATALYTIC DOMAIN-CONTAINING PROTEIN"/>
    <property type="match status" value="1"/>
</dbReference>
<proteinExistence type="inferred from homology"/>
<gene>
    <name evidence="4" type="ORF">KC01_LOCUS19647</name>
</gene>
<dbReference type="GO" id="GO:0004523">
    <property type="term" value="F:RNA-DNA hybrid ribonuclease activity"/>
    <property type="evidence" value="ECO:0007669"/>
    <property type="project" value="UniProtKB-EC"/>
</dbReference>
<dbReference type="AlphaFoldDB" id="A0AAV2KJ72"/>
<dbReference type="EC" id="3.1.26.4" evidence="2"/>
<keyword evidence="5" id="KW-1185">Reference proteome</keyword>
<accession>A0AAV2KJ72</accession>
<dbReference type="PANTHER" id="PTHR37984">
    <property type="entry name" value="PROTEIN CBG26694"/>
    <property type="match status" value="1"/>
</dbReference>
<dbReference type="InterPro" id="IPR043128">
    <property type="entry name" value="Rev_trsase/Diguanyl_cyclase"/>
</dbReference>
<dbReference type="Proteomes" id="UP001497482">
    <property type="component" value="Chromosome 19"/>
</dbReference>
<evidence type="ECO:0000259" key="3">
    <source>
        <dbReference type="PROSITE" id="PS50878"/>
    </source>
</evidence>
<comment type="similarity">
    <text evidence="1">Belongs to the beta type-B retroviral polymerase family. HERV class-II K(HML-2) pol subfamily.</text>
</comment>
<dbReference type="SUPFAM" id="SSF56672">
    <property type="entry name" value="DNA/RNA polymerases"/>
    <property type="match status" value="1"/>
</dbReference>
<dbReference type="PROSITE" id="PS50878">
    <property type="entry name" value="RT_POL"/>
    <property type="match status" value="1"/>
</dbReference>
<dbReference type="CDD" id="cd01647">
    <property type="entry name" value="RT_LTR"/>
    <property type="match status" value="1"/>
</dbReference>
<dbReference type="EMBL" id="OZ035841">
    <property type="protein sequence ID" value="CAL1590083.1"/>
    <property type="molecule type" value="Genomic_DNA"/>
</dbReference>
<protein>
    <recommendedName>
        <fullName evidence="2">ribonuclease H</fullName>
        <ecNumber evidence="2">3.1.26.4</ecNumber>
    </recommendedName>
</protein>
<evidence type="ECO:0000256" key="2">
    <source>
        <dbReference type="ARBA" id="ARBA00012180"/>
    </source>
</evidence>
<organism evidence="4 5">
    <name type="scientific">Knipowitschia caucasica</name>
    <name type="common">Caucasian dwarf goby</name>
    <name type="synonym">Pomatoschistus caucasicus</name>
    <dbReference type="NCBI Taxonomy" id="637954"/>
    <lineage>
        <taxon>Eukaryota</taxon>
        <taxon>Metazoa</taxon>
        <taxon>Chordata</taxon>
        <taxon>Craniata</taxon>
        <taxon>Vertebrata</taxon>
        <taxon>Euteleostomi</taxon>
        <taxon>Actinopterygii</taxon>
        <taxon>Neopterygii</taxon>
        <taxon>Teleostei</taxon>
        <taxon>Neoteleostei</taxon>
        <taxon>Acanthomorphata</taxon>
        <taxon>Gobiaria</taxon>
        <taxon>Gobiiformes</taxon>
        <taxon>Gobioidei</taxon>
        <taxon>Gobiidae</taxon>
        <taxon>Gobiinae</taxon>
        <taxon>Knipowitschia</taxon>
    </lineage>
</organism>
<evidence type="ECO:0000256" key="1">
    <source>
        <dbReference type="ARBA" id="ARBA00010879"/>
    </source>
</evidence>
<evidence type="ECO:0000313" key="4">
    <source>
        <dbReference type="EMBL" id="CAL1590083.1"/>
    </source>
</evidence>
<dbReference type="Gene3D" id="3.30.70.270">
    <property type="match status" value="1"/>
</dbReference>
<evidence type="ECO:0000313" key="5">
    <source>
        <dbReference type="Proteomes" id="UP001497482"/>
    </source>
</evidence>
<dbReference type="Pfam" id="PF00078">
    <property type="entry name" value="RVT_1"/>
    <property type="match status" value="1"/>
</dbReference>
<dbReference type="InterPro" id="IPR000477">
    <property type="entry name" value="RT_dom"/>
</dbReference>
<sequence length="191" mass="22280">MDRLRDTLDDLLKTDVIKPVKEPTTWVNSLVITEKKDKNKLRVCLDPTDLNKAILRQHYSIPTADEVLCKLSEKKIFSVLDEKDGYWQIKLDKESSLLCTFNTPWGRYRFKRLPFGIKSASEVFQQRNCEMFGDIAGVHIIADDMIIAASTEQEHDEILHNVMTRAKEANVKFNKDKLQYKTSLHYKECWV</sequence>
<reference evidence="4 5" key="1">
    <citation type="submission" date="2024-04" db="EMBL/GenBank/DDBJ databases">
        <authorList>
            <person name="Waldvogel A.-M."/>
            <person name="Schoenle A."/>
        </authorList>
    </citation>
    <scope>NUCLEOTIDE SEQUENCE [LARGE SCALE GENOMIC DNA]</scope>
</reference>
<dbReference type="InterPro" id="IPR050951">
    <property type="entry name" value="Retrovirus_Pol_polyprotein"/>
</dbReference>